<dbReference type="InterPro" id="IPR028082">
    <property type="entry name" value="Peripla_BP_I"/>
</dbReference>
<dbReference type="EMBL" id="BGZK01000097">
    <property type="protein sequence ID" value="GBP18430.1"/>
    <property type="molecule type" value="Genomic_DNA"/>
</dbReference>
<dbReference type="Gene3D" id="3.40.50.2300">
    <property type="match status" value="1"/>
</dbReference>
<name>A0A4C1TWR7_EUMVA</name>
<dbReference type="SUPFAM" id="SSF53822">
    <property type="entry name" value="Periplasmic binding protein-like I"/>
    <property type="match status" value="1"/>
</dbReference>
<comment type="caution">
    <text evidence="1">The sequence shown here is derived from an EMBL/GenBank/DDBJ whole genome shotgun (WGS) entry which is preliminary data.</text>
</comment>
<protein>
    <submittedName>
        <fullName evidence="1">Uncharacterized protein</fullName>
    </submittedName>
</protein>
<gene>
    <name evidence="1" type="ORF">EVAR_93832_1</name>
</gene>
<dbReference type="Proteomes" id="UP000299102">
    <property type="component" value="Unassembled WGS sequence"/>
</dbReference>
<accession>A0A4C1TWR7</accession>
<proteinExistence type="predicted"/>
<dbReference type="OrthoDB" id="302535at2759"/>
<evidence type="ECO:0000313" key="1">
    <source>
        <dbReference type="EMBL" id="GBP18430.1"/>
    </source>
</evidence>
<reference evidence="1 2" key="1">
    <citation type="journal article" date="2019" name="Commun. Biol.">
        <title>The bagworm genome reveals a unique fibroin gene that provides high tensile strength.</title>
        <authorList>
            <person name="Kono N."/>
            <person name="Nakamura H."/>
            <person name="Ohtoshi R."/>
            <person name="Tomita M."/>
            <person name="Numata K."/>
            <person name="Arakawa K."/>
        </authorList>
    </citation>
    <scope>NUCLEOTIDE SEQUENCE [LARGE SCALE GENOMIC DNA]</scope>
</reference>
<evidence type="ECO:0000313" key="2">
    <source>
        <dbReference type="Proteomes" id="UP000299102"/>
    </source>
</evidence>
<sequence length="119" mass="13664">MVHTDSRYTHTHVKLITPLCLRRGLRNRVNGTGKFSKEFNWRRVALLYHNNNLDSGQGNSPCYLTLSAVFTVLKQKAAEVPVTNMPFDETNTTSERFKELLLKVSDKGRSKYLRYLGSD</sequence>
<organism evidence="1 2">
    <name type="scientific">Eumeta variegata</name>
    <name type="common">Bagworm moth</name>
    <name type="synonym">Eumeta japonica</name>
    <dbReference type="NCBI Taxonomy" id="151549"/>
    <lineage>
        <taxon>Eukaryota</taxon>
        <taxon>Metazoa</taxon>
        <taxon>Ecdysozoa</taxon>
        <taxon>Arthropoda</taxon>
        <taxon>Hexapoda</taxon>
        <taxon>Insecta</taxon>
        <taxon>Pterygota</taxon>
        <taxon>Neoptera</taxon>
        <taxon>Endopterygota</taxon>
        <taxon>Lepidoptera</taxon>
        <taxon>Glossata</taxon>
        <taxon>Ditrysia</taxon>
        <taxon>Tineoidea</taxon>
        <taxon>Psychidae</taxon>
        <taxon>Oiketicinae</taxon>
        <taxon>Eumeta</taxon>
    </lineage>
</organism>
<dbReference type="AlphaFoldDB" id="A0A4C1TWR7"/>
<keyword evidence="2" id="KW-1185">Reference proteome</keyword>